<dbReference type="AlphaFoldDB" id="A0A8H6FUY1"/>
<feature type="chain" id="PRO_5034157256" evidence="1">
    <location>
        <begin position="28"/>
        <end position="288"/>
    </location>
</feature>
<protein>
    <submittedName>
        <fullName evidence="2">Uncharacterized protein</fullName>
    </submittedName>
</protein>
<dbReference type="Proteomes" id="UP000578531">
    <property type="component" value="Unassembled WGS sequence"/>
</dbReference>
<dbReference type="OrthoDB" id="5348582at2759"/>
<keyword evidence="1" id="KW-0732">Signal</keyword>
<accession>A0A8H6FUY1</accession>
<reference evidence="2 3" key="1">
    <citation type="journal article" date="2020" name="Genomics">
        <title>Complete, high-quality genomes from long-read metagenomic sequencing of two wolf lichen thalli reveals enigmatic genome architecture.</title>
        <authorList>
            <person name="McKenzie S.K."/>
            <person name="Walston R.F."/>
            <person name="Allen J.L."/>
        </authorList>
    </citation>
    <scope>NUCLEOTIDE SEQUENCE [LARGE SCALE GENOMIC DNA]</scope>
    <source>
        <strain evidence="2">WasteWater2</strain>
    </source>
</reference>
<name>A0A8H6FUY1_9LECA</name>
<dbReference type="RefSeq" id="XP_037164560.1">
    <property type="nucleotide sequence ID" value="XM_037308717.1"/>
</dbReference>
<feature type="signal peptide" evidence="1">
    <location>
        <begin position="1"/>
        <end position="27"/>
    </location>
</feature>
<proteinExistence type="predicted"/>
<sequence>MSSKFSSVRFNLLGVFLWALYYPLVLSAECSASVYGTPDLQDCIQALSWIPYAQKSPSDPGSQQIRVFAEPQYLRTPFGALNNGYRPHAIVQLPKPWKHKSCNVALVTHGLAQGGVSRSQFVASWRMVIDQARPLIDCLNPNNPQGGYTPFQLSMGSVAADIYLCTPGSLFNQIQFTDYVIEGIPITPFLGQFGSLGNASSVDDLNNGSDWIAQQTATGWSTLHTRTIRARVKILCLEIADPLLLIGRCMREGIVLLPFDGEQSTITLILHEMKSSDDSSEELDPTLD</sequence>
<evidence type="ECO:0000256" key="1">
    <source>
        <dbReference type="SAM" id="SignalP"/>
    </source>
</evidence>
<gene>
    <name evidence="2" type="ORF">HO173_006811</name>
</gene>
<evidence type="ECO:0000313" key="3">
    <source>
        <dbReference type="Proteomes" id="UP000578531"/>
    </source>
</evidence>
<dbReference type="EMBL" id="JACCJC010000026">
    <property type="protein sequence ID" value="KAF6235182.1"/>
    <property type="molecule type" value="Genomic_DNA"/>
</dbReference>
<comment type="caution">
    <text evidence="2">The sequence shown here is derived from an EMBL/GenBank/DDBJ whole genome shotgun (WGS) entry which is preliminary data.</text>
</comment>
<dbReference type="GeneID" id="59288469"/>
<organism evidence="2 3">
    <name type="scientific">Letharia columbiana</name>
    <dbReference type="NCBI Taxonomy" id="112416"/>
    <lineage>
        <taxon>Eukaryota</taxon>
        <taxon>Fungi</taxon>
        <taxon>Dikarya</taxon>
        <taxon>Ascomycota</taxon>
        <taxon>Pezizomycotina</taxon>
        <taxon>Lecanoromycetes</taxon>
        <taxon>OSLEUM clade</taxon>
        <taxon>Lecanoromycetidae</taxon>
        <taxon>Lecanorales</taxon>
        <taxon>Lecanorineae</taxon>
        <taxon>Parmeliaceae</taxon>
        <taxon>Letharia</taxon>
    </lineage>
</organism>
<keyword evidence="3" id="KW-1185">Reference proteome</keyword>
<evidence type="ECO:0000313" key="2">
    <source>
        <dbReference type="EMBL" id="KAF6235182.1"/>
    </source>
</evidence>